<dbReference type="SUPFAM" id="SSF46894">
    <property type="entry name" value="C-terminal effector domain of the bipartite response regulators"/>
    <property type="match status" value="1"/>
</dbReference>
<dbReference type="Gene3D" id="6.10.250.690">
    <property type="match status" value="1"/>
</dbReference>
<feature type="DNA-binding region" description="OmpR/PhoB-type" evidence="5">
    <location>
        <begin position="124"/>
        <end position="218"/>
    </location>
</feature>
<feature type="modified residue" description="4-aspartylphosphate" evidence="4">
    <location>
        <position position="51"/>
    </location>
</feature>
<dbReference type="InterPro" id="IPR016032">
    <property type="entry name" value="Sig_transdc_resp-reg_C-effctor"/>
</dbReference>
<organism evidence="8 9">
    <name type="scientific">Bowmanella yangjiangensis</name>
    <dbReference type="NCBI Taxonomy" id="2811230"/>
    <lineage>
        <taxon>Bacteria</taxon>
        <taxon>Pseudomonadati</taxon>
        <taxon>Pseudomonadota</taxon>
        <taxon>Gammaproteobacteria</taxon>
        <taxon>Alteromonadales</taxon>
        <taxon>Alteromonadaceae</taxon>
        <taxon>Bowmanella</taxon>
    </lineage>
</organism>
<feature type="domain" description="OmpR/PhoB-type" evidence="7">
    <location>
        <begin position="124"/>
        <end position="218"/>
    </location>
</feature>
<keyword evidence="2 5" id="KW-0238">DNA-binding</keyword>
<dbReference type="Gene3D" id="1.10.10.10">
    <property type="entry name" value="Winged helix-like DNA-binding domain superfamily/Winged helix DNA-binding domain"/>
    <property type="match status" value="1"/>
</dbReference>
<dbReference type="InterPro" id="IPR039420">
    <property type="entry name" value="WalR-like"/>
</dbReference>
<evidence type="ECO:0000313" key="9">
    <source>
        <dbReference type="Proteomes" id="UP000663992"/>
    </source>
</evidence>
<keyword evidence="4" id="KW-0597">Phosphoprotein</keyword>
<dbReference type="CDD" id="cd17624">
    <property type="entry name" value="REC_OmpR_PmrA-like"/>
    <property type="match status" value="1"/>
</dbReference>
<evidence type="ECO:0000313" key="8">
    <source>
        <dbReference type="EMBL" id="MBN7821608.1"/>
    </source>
</evidence>
<dbReference type="Pfam" id="PF00072">
    <property type="entry name" value="Response_reg"/>
    <property type="match status" value="1"/>
</dbReference>
<sequence length="218" mass="24020">MRLLLIEDDMQLAAGLIQALRSEGFAVDHLSSGRQGLSALLARQADMAILDLGLPDMDGIEILKQARQQRLGIPILVLTARDSMADKIKGLDLGADDYLAKPFDVPELLARIRVIARRLGTSDDSCIAIGTVTLDTLAHKVLVEQQPLALSRREYMLAKALIENAGRIQSREQLESHLYEWGDEVASNAVEVHVHHLRKKLPAGFIQTIRGVGYTVNK</sequence>
<keyword evidence="9" id="KW-1185">Reference proteome</keyword>
<keyword evidence="3" id="KW-0804">Transcription</keyword>
<dbReference type="PROSITE" id="PS50110">
    <property type="entry name" value="RESPONSE_REGULATORY"/>
    <property type="match status" value="1"/>
</dbReference>
<feature type="domain" description="Response regulatory" evidence="6">
    <location>
        <begin position="2"/>
        <end position="116"/>
    </location>
</feature>
<evidence type="ECO:0000259" key="6">
    <source>
        <dbReference type="PROSITE" id="PS50110"/>
    </source>
</evidence>
<name>A0ABS3CWX0_9ALTE</name>
<protein>
    <submittedName>
        <fullName evidence="8">Response regulator transcription factor</fullName>
    </submittedName>
</protein>
<evidence type="ECO:0000256" key="4">
    <source>
        <dbReference type="PROSITE-ProRule" id="PRU00169"/>
    </source>
</evidence>
<reference evidence="8 9" key="1">
    <citation type="submission" date="2021-03" db="EMBL/GenBank/DDBJ databases">
        <title>novel species isolated from a fishpond in China.</title>
        <authorList>
            <person name="Lu H."/>
            <person name="Cai Z."/>
        </authorList>
    </citation>
    <scope>NUCLEOTIDE SEQUENCE [LARGE SCALE GENOMIC DNA]</scope>
    <source>
        <strain evidence="8 9">Y57</strain>
    </source>
</reference>
<accession>A0ABS3CWX0</accession>
<proteinExistence type="predicted"/>
<dbReference type="InterPro" id="IPR036388">
    <property type="entry name" value="WH-like_DNA-bd_sf"/>
</dbReference>
<evidence type="ECO:0000256" key="1">
    <source>
        <dbReference type="ARBA" id="ARBA00023015"/>
    </source>
</evidence>
<dbReference type="SMART" id="SM00862">
    <property type="entry name" value="Trans_reg_C"/>
    <property type="match status" value="1"/>
</dbReference>
<evidence type="ECO:0000256" key="3">
    <source>
        <dbReference type="ARBA" id="ARBA00023163"/>
    </source>
</evidence>
<dbReference type="PANTHER" id="PTHR48111:SF67">
    <property type="entry name" value="TRANSCRIPTIONAL REGULATORY PROTEIN TCTD"/>
    <property type="match status" value="1"/>
</dbReference>
<dbReference type="SUPFAM" id="SSF52172">
    <property type="entry name" value="CheY-like"/>
    <property type="match status" value="1"/>
</dbReference>
<dbReference type="InterPro" id="IPR001789">
    <property type="entry name" value="Sig_transdc_resp-reg_receiver"/>
</dbReference>
<dbReference type="InterPro" id="IPR011006">
    <property type="entry name" value="CheY-like_superfamily"/>
</dbReference>
<keyword evidence="1" id="KW-0805">Transcription regulation</keyword>
<dbReference type="RefSeq" id="WP_206595572.1">
    <property type="nucleotide sequence ID" value="NZ_JAFKCS010000020.1"/>
</dbReference>
<dbReference type="Pfam" id="PF00486">
    <property type="entry name" value="Trans_reg_C"/>
    <property type="match status" value="1"/>
</dbReference>
<dbReference type="PROSITE" id="PS51755">
    <property type="entry name" value="OMPR_PHOB"/>
    <property type="match status" value="1"/>
</dbReference>
<dbReference type="Gene3D" id="3.40.50.2300">
    <property type="match status" value="1"/>
</dbReference>
<gene>
    <name evidence="8" type="ORF">J0A65_17200</name>
</gene>
<dbReference type="EMBL" id="JAFKCS010000020">
    <property type="protein sequence ID" value="MBN7821608.1"/>
    <property type="molecule type" value="Genomic_DNA"/>
</dbReference>
<comment type="caution">
    <text evidence="8">The sequence shown here is derived from an EMBL/GenBank/DDBJ whole genome shotgun (WGS) entry which is preliminary data.</text>
</comment>
<dbReference type="Proteomes" id="UP000663992">
    <property type="component" value="Unassembled WGS sequence"/>
</dbReference>
<evidence type="ECO:0000256" key="5">
    <source>
        <dbReference type="PROSITE-ProRule" id="PRU01091"/>
    </source>
</evidence>
<evidence type="ECO:0000259" key="7">
    <source>
        <dbReference type="PROSITE" id="PS51755"/>
    </source>
</evidence>
<dbReference type="InterPro" id="IPR001867">
    <property type="entry name" value="OmpR/PhoB-type_DNA-bd"/>
</dbReference>
<evidence type="ECO:0000256" key="2">
    <source>
        <dbReference type="ARBA" id="ARBA00023125"/>
    </source>
</evidence>
<dbReference type="CDD" id="cd00383">
    <property type="entry name" value="trans_reg_C"/>
    <property type="match status" value="1"/>
</dbReference>
<dbReference type="PANTHER" id="PTHR48111">
    <property type="entry name" value="REGULATOR OF RPOS"/>
    <property type="match status" value="1"/>
</dbReference>
<dbReference type="SMART" id="SM00448">
    <property type="entry name" value="REC"/>
    <property type="match status" value="1"/>
</dbReference>